<dbReference type="GeneID" id="54465697"/>
<reference evidence="2 4" key="1">
    <citation type="journal article" date="2020" name="Stud. Mycol.">
        <title>101 Dothideomycetes genomes: a test case for predicting lifestyles and emergence of pathogens.</title>
        <authorList>
            <person name="Haridas S."/>
            <person name="Albert R."/>
            <person name="Binder M."/>
            <person name="Bloem J."/>
            <person name="Labutti K."/>
            <person name="Salamov A."/>
            <person name="Andreopoulos B."/>
            <person name="Baker S."/>
            <person name="Barry K."/>
            <person name="Bills G."/>
            <person name="Bluhm B."/>
            <person name="Cannon C."/>
            <person name="Castanera R."/>
            <person name="Culley D."/>
            <person name="Daum C."/>
            <person name="Ezra D."/>
            <person name="Gonzalez J."/>
            <person name="Henrissat B."/>
            <person name="Kuo A."/>
            <person name="Liang C."/>
            <person name="Lipzen A."/>
            <person name="Lutzoni F."/>
            <person name="Magnuson J."/>
            <person name="Mondo S."/>
            <person name="Nolan M."/>
            <person name="Ohm R."/>
            <person name="Pangilinan J."/>
            <person name="Park H.-J."/>
            <person name="Ramirez L."/>
            <person name="Alfaro M."/>
            <person name="Sun H."/>
            <person name="Tritt A."/>
            <person name="Yoshinaga Y."/>
            <person name="Zwiers L.-H."/>
            <person name="Turgeon B."/>
            <person name="Goodwin S."/>
            <person name="Spatafora J."/>
            <person name="Crous P."/>
            <person name="Grigoriev I."/>
        </authorList>
    </citation>
    <scope>NUCLEOTIDE SEQUENCE</scope>
    <source>
        <strain evidence="2 4">CBS 304.34</strain>
    </source>
</reference>
<sequence>MPHPFSLKSSYSSGEDTAISPKTAYRILLASNRATRQPDLRSIATLRDKLAKMKGCVAHHKTLVRKRMHAAKSVQNEDQVERFVEEPRQFNKQKFDECCRCRNSTLACYDVSTLRSLLFQSSQFSGGVASMPRQPREGEPFYCDSQASNPNACFRDQVDEAKERARKGGSNTSQVTSLLHSIAGKTDSSAPEPQHRNGMDRPKRKPSKQQCYTEEASKDRG</sequence>
<feature type="region of interest" description="Disordered" evidence="1">
    <location>
        <begin position="160"/>
        <end position="221"/>
    </location>
</feature>
<dbReference type="RefSeq" id="XP_033584846.1">
    <property type="nucleotide sequence ID" value="XM_033724804.1"/>
</dbReference>
<gene>
    <name evidence="2 4" type="ORF">BDZ99DRAFT_514102</name>
</gene>
<evidence type="ECO:0000256" key="1">
    <source>
        <dbReference type="SAM" id="MobiDB-lite"/>
    </source>
</evidence>
<name>A0A6A6Z9S5_9PEZI</name>
<evidence type="ECO:0000313" key="4">
    <source>
        <dbReference type="RefSeq" id="XP_033584846.1"/>
    </source>
</evidence>
<organism evidence="2">
    <name type="scientific">Mytilinidion resinicola</name>
    <dbReference type="NCBI Taxonomy" id="574789"/>
    <lineage>
        <taxon>Eukaryota</taxon>
        <taxon>Fungi</taxon>
        <taxon>Dikarya</taxon>
        <taxon>Ascomycota</taxon>
        <taxon>Pezizomycotina</taxon>
        <taxon>Dothideomycetes</taxon>
        <taxon>Pleosporomycetidae</taxon>
        <taxon>Mytilinidiales</taxon>
        <taxon>Mytilinidiaceae</taxon>
        <taxon>Mytilinidion</taxon>
    </lineage>
</organism>
<dbReference type="Proteomes" id="UP000504636">
    <property type="component" value="Unplaced"/>
</dbReference>
<protein>
    <submittedName>
        <fullName evidence="2 4">Uncharacterized protein</fullName>
    </submittedName>
</protein>
<proteinExistence type="predicted"/>
<evidence type="ECO:0000313" key="2">
    <source>
        <dbReference type="EMBL" id="KAF2817882.1"/>
    </source>
</evidence>
<feature type="compositionally biased region" description="Polar residues" evidence="1">
    <location>
        <begin position="169"/>
        <end position="179"/>
    </location>
</feature>
<dbReference type="EMBL" id="MU003692">
    <property type="protein sequence ID" value="KAF2817882.1"/>
    <property type="molecule type" value="Genomic_DNA"/>
</dbReference>
<dbReference type="AlphaFoldDB" id="A0A6A6Z9S5"/>
<keyword evidence="3" id="KW-1185">Reference proteome</keyword>
<reference evidence="4" key="3">
    <citation type="submission" date="2025-04" db="UniProtKB">
        <authorList>
            <consortium name="RefSeq"/>
        </authorList>
    </citation>
    <scope>IDENTIFICATION</scope>
    <source>
        <strain evidence="4">CBS 304.34</strain>
    </source>
</reference>
<accession>A0A6A6Z9S5</accession>
<evidence type="ECO:0000313" key="3">
    <source>
        <dbReference type="Proteomes" id="UP000504636"/>
    </source>
</evidence>
<reference evidence="4" key="2">
    <citation type="submission" date="2020-04" db="EMBL/GenBank/DDBJ databases">
        <authorList>
            <consortium name="NCBI Genome Project"/>
        </authorList>
    </citation>
    <scope>NUCLEOTIDE SEQUENCE</scope>
    <source>
        <strain evidence="4">CBS 304.34</strain>
    </source>
</reference>